<keyword evidence="11" id="KW-1185">Reference proteome</keyword>
<dbReference type="EMBL" id="JAGTXO010000021">
    <property type="protein sequence ID" value="KAG8462363.1"/>
    <property type="molecule type" value="Genomic_DNA"/>
</dbReference>
<evidence type="ECO:0000256" key="3">
    <source>
        <dbReference type="ARBA" id="ARBA00022679"/>
    </source>
</evidence>
<dbReference type="GO" id="GO:0032259">
    <property type="term" value="P:methylation"/>
    <property type="evidence" value="ECO:0007669"/>
    <property type="project" value="UniProtKB-KW"/>
</dbReference>
<dbReference type="Pfam" id="PF01981">
    <property type="entry name" value="PTH2"/>
    <property type="match status" value="1"/>
</dbReference>
<evidence type="ECO:0000256" key="1">
    <source>
        <dbReference type="ARBA" id="ARBA00013260"/>
    </source>
</evidence>
<dbReference type="SUPFAM" id="SSF53335">
    <property type="entry name" value="S-adenosyl-L-methionine-dependent methyltransferases"/>
    <property type="match status" value="1"/>
</dbReference>
<evidence type="ECO:0000256" key="4">
    <source>
        <dbReference type="ARBA" id="ARBA00022691"/>
    </source>
</evidence>
<accession>A0A8J5X9I8</accession>
<dbReference type="Gene3D" id="1.10.8.10">
    <property type="entry name" value="DNA helicase RuvA subunit, C-terminal domain"/>
    <property type="match status" value="1"/>
</dbReference>
<keyword evidence="4" id="KW-0949">S-adenosyl-L-methionine</keyword>
<evidence type="ECO:0000313" key="10">
    <source>
        <dbReference type="EMBL" id="KAG8462363.1"/>
    </source>
</evidence>
<sequence>MAARFGQYLSRRVLALAVLAARPDRSAALLSAATPLRRHTTMSADSADPIFQYVVLRRDLQEKVGWPLGSLVAQGCHASVAAIAKHLDDDDVRAYIALDAVDGMHKAVLEVKGETQLLNLARQLEQSGVAHALWVEQPEAIATALASKPARKSHTVLRASARSTSRDDEPGASAEGGSVRAALRGAVDALRAAGVPEPDASAEFLLAHVLGSQSRGILATHGLEPLAPAHRAEFGRMVAERLARKPVQLIIGEWSFLELTLRVRAPVLVPRPETEELVELALARCAAFSAPPHVDAGCGPAPPVHVLDVGCGTGAIGLAVLARVPHARCTAIDVAEEAVSLARQNARALGLDARYESILLPIERLAPSAADAQADGRAVSGGAPAALYDVLLSNPPYIPEADMPSLEPEVAAWEDKRALCGGREGLDVIIAILERAPALLRARGCEVWLEVDPTHPPLIRAWLGDRPHVRLEFVESIRDFNGHERFCRLRVT</sequence>
<dbReference type="OMA" id="FNGHERF"/>
<keyword evidence="2" id="KW-0489">Methyltransferase</keyword>
<name>A0A8J5X9I8_DIALT</name>
<evidence type="ECO:0000259" key="9">
    <source>
        <dbReference type="Pfam" id="PF17827"/>
    </source>
</evidence>
<evidence type="ECO:0000256" key="5">
    <source>
        <dbReference type="ARBA" id="ARBA00022801"/>
    </source>
</evidence>
<dbReference type="Gene3D" id="3.40.50.150">
    <property type="entry name" value="Vaccinia Virus protein VP39"/>
    <property type="match status" value="1"/>
</dbReference>
<comment type="caution">
    <text evidence="10">The sequence shown here is derived from an EMBL/GenBank/DDBJ whole genome shotgun (WGS) entry which is preliminary data.</text>
</comment>
<dbReference type="GO" id="GO:0008276">
    <property type="term" value="F:protein methyltransferase activity"/>
    <property type="evidence" value="ECO:0007669"/>
    <property type="project" value="InterPro"/>
</dbReference>
<dbReference type="InterPro" id="IPR004556">
    <property type="entry name" value="HemK-like"/>
</dbReference>
<dbReference type="Pfam" id="PF17827">
    <property type="entry name" value="PrmC_N"/>
    <property type="match status" value="1"/>
</dbReference>
<organism evidence="10 11">
    <name type="scientific">Diacronema lutheri</name>
    <name type="common">Unicellular marine alga</name>
    <name type="synonym">Monochrysis lutheri</name>
    <dbReference type="NCBI Taxonomy" id="2081491"/>
    <lineage>
        <taxon>Eukaryota</taxon>
        <taxon>Haptista</taxon>
        <taxon>Haptophyta</taxon>
        <taxon>Pavlovophyceae</taxon>
        <taxon>Pavlovales</taxon>
        <taxon>Pavlovaceae</taxon>
        <taxon>Diacronema</taxon>
    </lineage>
</organism>
<feature type="region of interest" description="Disordered" evidence="7">
    <location>
        <begin position="153"/>
        <end position="177"/>
    </location>
</feature>
<dbReference type="Proteomes" id="UP000751190">
    <property type="component" value="Unassembled WGS sequence"/>
</dbReference>
<evidence type="ECO:0000313" key="11">
    <source>
        <dbReference type="Proteomes" id="UP000751190"/>
    </source>
</evidence>
<feature type="domain" description="Methyltransferase" evidence="8">
    <location>
        <begin position="304"/>
        <end position="366"/>
    </location>
</feature>
<dbReference type="AlphaFoldDB" id="A0A8J5X9I8"/>
<dbReference type="InterPro" id="IPR002833">
    <property type="entry name" value="PTH2"/>
</dbReference>
<keyword evidence="3" id="KW-0808">Transferase</keyword>
<dbReference type="OrthoDB" id="269872at2759"/>
<dbReference type="InterPro" id="IPR023476">
    <property type="entry name" value="Pep_tRNA_hydro_II_dom_sf"/>
</dbReference>
<dbReference type="InterPro" id="IPR029063">
    <property type="entry name" value="SAM-dependent_MTases_sf"/>
</dbReference>
<feature type="domain" description="Release factor glutamine methyltransferase N-terminal" evidence="9">
    <location>
        <begin position="182"/>
        <end position="252"/>
    </location>
</feature>
<protein>
    <recommendedName>
        <fullName evidence="1">peptidyl-tRNA hydrolase</fullName>
        <ecNumber evidence="1">3.1.1.29</ecNumber>
    </recommendedName>
</protein>
<dbReference type="PROSITE" id="PS00092">
    <property type="entry name" value="N6_MTASE"/>
    <property type="match status" value="1"/>
</dbReference>
<evidence type="ECO:0000256" key="6">
    <source>
        <dbReference type="ARBA" id="ARBA00048707"/>
    </source>
</evidence>
<dbReference type="EC" id="3.1.1.29" evidence="1"/>
<dbReference type="InterPro" id="IPR002052">
    <property type="entry name" value="DNA_methylase_N6_adenine_CS"/>
</dbReference>
<dbReference type="InterPro" id="IPR040758">
    <property type="entry name" value="PrmC_N"/>
</dbReference>
<keyword evidence="5" id="KW-0378">Hydrolase</keyword>
<gene>
    <name evidence="10" type="ORF">KFE25_012183</name>
</gene>
<dbReference type="InterPro" id="IPR050320">
    <property type="entry name" value="N5-glutamine_MTase"/>
</dbReference>
<dbReference type="Gene3D" id="3.40.1490.10">
    <property type="entry name" value="Bit1"/>
    <property type="match status" value="1"/>
</dbReference>
<proteinExistence type="predicted"/>
<dbReference type="SUPFAM" id="SSF102462">
    <property type="entry name" value="Peptidyl-tRNA hydrolase II"/>
    <property type="match status" value="1"/>
</dbReference>
<dbReference type="InterPro" id="IPR025714">
    <property type="entry name" value="Methyltranfer_dom"/>
</dbReference>
<dbReference type="PANTHER" id="PTHR18895">
    <property type="entry name" value="HEMK METHYLTRANSFERASE"/>
    <property type="match status" value="1"/>
</dbReference>
<reference evidence="10" key="1">
    <citation type="submission" date="2021-05" db="EMBL/GenBank/DDBJ databases">
        <title>The genome of the haptophyte Pavlova lutheri (Diacronema luteri, Pavlovales) - a model for lipid biosynthesis in eukaryotic algae.</title>
        <authorList>
            <person name="Hulatt C.J."/>
            <person name="Posewitz M.C."/>
        </authorList>
    </citation>
    <scope>NUCLEOTIDE SEQUENCE</scope>
    <source>
        <strain evidence="10">NIVA-4/92</strain>
    </source>
</reference>
<dbReference type="NCBIfam" id="TIGR00536">
    <property type="entry name" value="hemK_fam"/>
    <property type="match status" value="1"/>
</dbReference>
<dbReference type="CDD" id="cd02440">
    <property type="entry name" value="AdoMet_MTases"/>
    <property type="match status" value="1"/>
</dbReference>
<evidence type="ECO:0000256" key="7">
    <source>
        <dbReference type="SAM" id="MobiDB-lite"/>
    </source>
</evidence>
<evidence type="ECO:0000256" key="2">
    <source>
        <dbReference type="ARBA" id="ARBA00022603"/>
    </source>
</evidence>
<dbReference type="GO" id="GO:0005739">
    <property type="term" value="C:mitochondrion"/>
    <property type="evidence" value="ECO:0007669"/>
    <property type="project" value="TreeGrafter"/>
</dbReference>
<dbReference type="GO" id="GO:0003676">
    <property type="term" value="F:nucleic acid binding"/>
    <property type="evidence" value="ECO:0007669"/>
    <property type="project" value="InterPro"/>
</dbReference>
<dbReference type="GO" id="GO:0004045">
    <property type="term" value="F:peptidyl-tRNA hydrolase activity"/>
    <property type="evidence" value="ECO:0007669"/>
    <property type="project" value="UniProtKB-EC"/>
</dbReference>
<evidence type="ECO:0000259" key="8">
    <source>
        <dbReference type="Pfam" id="PF13847"/>
    </source>
</evidence>
<dbReference type="Pfam" id="PF13847">
    <property type="entry name" value="Methyltransf_31"/>
    <property type="match status" value="1"/>
</dbReference>
<comment type="catalytic activity">
    <reaction evidence="6">
        <text>an N-acyl-L-alpha-aminoacyl-tRNA + H2O = an N-acyl-L-amino acid + a tRNA + H(+)</text>
        <dbReference type="Rhea" id="RHEA:54448"/>
        <dbReference type="Rhea" id="RHEA-COMP:10123"/>
        <dbReference type="Rhea" id="RHEA-COMP:13883"/>
        <dbReference type="ChEBI" id="CHEBI:15377"/>
        <dbReference type="ChEBI" id="CHEBI:15378"/>
        <dbReference type="ChEBI" id="CHEBI:59874"/>
        <dbReference type="ChEBI" id="CHEBI:78442"/>
        <dbReference type="ChEBI" id="CHEBI:138191"/>
        <dbReference type="EC" id="3.1.1.29"/>
    </reaction>
</comment>
<dbReference type="PANTHER" id="PTHR18895:SF74">
    <property type="entry name" value="MTRF1L RELEASE FACTOR GLUTAMINE METHYLTRANSFERASE"/>
    <property type="match status" value="1"/>
</dbReference>